<comment type="caution">
    <text evidence="2">The sequence shown here is derived from an EMBL/GenBank/DDBJ whole genome shotgun (WGS) entry which is preliminary data.</text>
</comment>
<organism evidence="2 3">
    <name type="scientific">Cochliobolus sativus</name>
    <name type="common">Common root rot and spot blotch fungus</name>
    <name type="synonym">Bipolaris sorokiniana</name>
    <dbReference type="NCBI Taxonomy" id="45130"/>
    <lineage>
        <taxon>Eukaryota</taxon>
        <taxon>Fungi</taxon>
        <taxon>Dikarya</taxon>
        <taxon>Ascomycota</taxon>
        <taxon>Pezizomycotina</taxon>
        <taxon>Dothideomycetes</taxon>
        <taxon>Pleosporomycetidae</taxon>
        <taxon>Pleosporales</taxon>
        <taxon>Pleosporineae</taxon>
        <taxon>Pleosporaceae</taxon>
        <taxon>Bipolaris</taxon>
    </lineage>
</organism>
<reference evidence="2" key="1">
    <citation type="submission" date="2019-11" db="EMBL/GenBank/DDBJ databases">
        <title>Bipolaris sorokiniana Genome sequencing.</title>
        <authorList>
            <person name="Wang H."/>
        </authorList>
    </citation>
    <scope>NUCLEOTIDE SEQUENCE</scope>
</reference>
<dbReference type="Proteomes" id="UP000624244">
    <property type="component" value="Unassembled WGS sequence"/>
</dbReference>
<protein>
    <submittedName>
        <fullName evidence="2">Uncharacterized protein</fullName>
    </submittedName>
</protein>
<evidence type="ECO:0000313" key="2">
    <source>
        <dbReference type="EMBL" id="KAF5849777.1"/>
    </source>
</evidence>
<evidence type="ECO:0000256" key="1">
    <source>
        <dbReference type="SAM" id="MobiDB-lite"/>
    </source>
</evidence>
<name>A0A8H5ZI91_COCSA</name>
<evidence type="ECO:0000313" key="3">
    <source>
        <dbReference type="Proteomes" id="UP000624244"/>
    </source>
</evidence>
<sequence>MKLILLWGARSWGKMQKPKSNHPSTKNKKGAALRGTCVPRPPFSTTQSECRGGEREFKPRNVHIIIPKEKKDKTLYRV</sequence>
<dbReference type="AlphaFoldDB" id="A0A8H5ZI91"/>
<gene>
    <name evidence="2" type="ORF">GGP41_005201</name>
</gene>
<feature type="compositionally biased region" description="Basic residues" evidence="1">
    <location>
        <begin position="16"/>
        <end position="31"/>
    </location>
</feature>
<proteinExistence type="predicted"/>
<accession>A0A8H5ZI91</accession>
<feature type="region of interest" description="Disordered" evidence="1">
    <location>
        <begin position="14"/>
        <end position="52"/>
    </location>
</feature>
<dbReference type="EMBL" id="WNKQ01000008">
    <property type="protein sequence ID" value="KAF5849777.1"/>
    <property type="molecule type" value="Genomic_DNA"/>
</dbReference>